<dbReference type="InterPro" id="IPR001127">
    <property type="entry name" value="PTS_EIIA_1_perm"/>
</dbReference>
<accession>A0ABN0XPC7</accession>
<evidence type="ECO:0000256" key="5">
    <source>
        <dbReference type="ARBA" id="ARBA00022683"/>
    </source>
</evidence>
<dbReference type="InterPro" id="IPR050890">
    <property type="entry name" value="PTS_EIIA_component"/>
</dbReference>
<dbReference type="EMBL" id="BAAACW010000137">
    <property type="protein sequence ID" value="GAA0369401.1"/>
    <property type="molecule type" value="Genomic_DNA"/>
</dbReference>
<dbReference type="SUPFAM" id="SSF51261">
    <property type="entry name" value="Duplicated hybrid motif"/>
    <property type="match status" value="1"/>
</dbReference>
<keyword evidence="5" id="KW-0598">Phosphotransferase system</keyword>
<dbReference type="PANTHER" id="PTHR45008:SF1">
    <property type="entry name" value="PTS SYSTEM GLUCOSE-SPECIFIC EIIA COMPONENT"/>
    <property type="match status" value="1"/>
</dbReference>
<dbReference type="PANTHER" id="PTHR45008">
    <property type="entry name" value="PTS SYSTEM GLUCOSE-SPECIFIC EIIA COMPONENT"/>
    <property type="match status" value="1"/>
</dbReference>
<evidence type="ECO:0000256" key="3">
    <source>
        <dbReference type="ARBA" id="ARBA00022597"/>
    </source>
</evidence>
<dbReference type="NCBIfam" id="TIGR00830">
    <property type="entry name" value="PTBA"/>
    <property type="match status" value="1"/>
</dbReference>
<evidence type="ECO:0000259" key="7">
    <source>
        <dbReference type="PROSITE" id="PS51093"/>
    </source>
</evidence>
<dbReference type="Proteomes" id="UP001501166">
    <property type="component" value="Unassembled WGS sequence"/>
</dbReference>
<proteinExistence type="predicted"/>
<feature type="domain" description="PTS EIIA type-1" evidence="7">
    <location>
        <begin position="40"/>
        <end position="144"/>
    </location>
</feature>
<comment type="subcellular location">
    <subcellularLocation>
        <location evidence="1">Cytoplasm</location>
    </subcellularLocation>
</comment>
<keyword evidence="6" id="KW-0418">Kinase</keyword>
<dbReference type="InterPro" id="IPR011055">
    <property type="entry name" value="Dup_hybrid_motif"/>
</dbReference>
<gene>
    <name evidence="8" type="ORF">GCM10008932_21340</name>
</gene>
<sequence length="176" mass="19385">MPNQSNEFGDQAKESEHSHSVLTLTAVTDGEVLPIEEVPDDLFSKKMIGNGFAMRPSSETVYSPINGKLVEVAETKHAYYIESEEGIKILIHIGIDTLFLNGEGFSTSVEKNMSVKQGDKLAVFDKDLIIEKGFDPIISIIVLDHPSILSLEVRPNSEAKAQKTEALNISLLEENK</sequence>
<dbReference type="PROSITE" id="PS51093">
    <property type="entry name" value="PTS_EIIA_TYPE_1"/>
    <property type="match status" value="1"/>
</dbReference>
<evidence type="ECO:0000313" key="8">
    <source>
        <dbReference type="EMBL" id="GAA0369401.1"/>
    </source>
</evidence>
<dbReference type="Gene3D" id="2.70.70.10">
    <property type="entry name" value="Glucose Permease (Domain IIA)"/>
    <property type="match status" value="1"/>
</dbReference>
<dbReference type="PROSITE" id="PS00371">
    <property type="entry name" value="PTS_EIIA_TYPE_1_HIS"/>
    <property type="match status" value="1"/>
</dbReference>
<protein>
    <recommendedName>
        <fullName evidence="7">PTS EIIA type-1 domain-containing protein</fullName>
    </recommendedName>
</protein>
<keyword evidence="3" id="KW-0762">Sugar transport</keyword>
<evidence type="ECO:0000313" key="9">
    <source>
        <dbReference type="Proteomes" id="UP001501166"/>
    </source>
</evidence>
<organism evidence="8 9">
    <name type="scientific">Alkalibacterium iburiense</name>
    <dbReference type="NCBI Taxonomy" id="290589"/>
    <lineage>
        <taxon>Bacteria</taxon>
        <taxon>Bacillati</taxon>
        <taxon>Bacillota</taxon>
        <taxon>Bacilli</taxon>
        <taxon>Lactobacillales</taxon>
        <taxon>Carnobacteriaceae</taxon>
        <taxon>Alkalibacterium</taxon>
    </lineage>
</organism>
<evidence type="ECO:0000256" key="1">
    <source>
        <dbReference type="ARBA" id="ARBA00004496"/>
    </source>
</evidence>
<evidence type="ECO:0000256" key="2">
    <source>
        <dbReference type="ARBA" id="ARBA00022448"/>
    </source>
</evidence>
<evidence type="ECO:0000256" key="4">
    <source>
        <dbReference type="ARBA" id="ARBA00022679"/>
    </source>
</evidence>
<evidence type="ECO:0000256" key="6">
    <source>
        <dbReference type="ARBA" id="ARBA00022777"/>
    </source>
</evidence>
<reference evidence="8 9" key="1">
    <citation type="journal article" date="2019" name="Int. J. Syst. Evol. Microbiol.">
        <title>The Global Catalogue of Microorganisms (GCM) 10K type strain sequencing project: providing services to taxonomists for standard genome sequencing and annotation.</title>
        <authorList>
            <consortium name="The Broad Institute Genomics Platform"/>
            <consortium name="The Broad Institute Genome Sequencing Center for Infectious Disease"/>
            <person name="Wu L."/>
            <person name="Ma J."/>
        </authorList>
    </citation>
    <scope>NUCLEOTIDE SEQUENCE [LARGE SCALE GENOMIC DNA]</scope>
    <source>
        <strain evidence="8 9">JCM 12662</strain>
    </source>
</reference>
<keyword evidence="2" id="KW-0813">Transport</keyword>
<dbReference type="RefSeq" id="WP_343756519.1">
    <property type="nucleotide sequence ID" value="NZ_BAAACW010000137.1"/>
</dbReference>
<name>A0ABN0XPC7_9LACT</name>
<dbReference type="Pfam" id="PF00358">
    <property type="entry name" value="PTS_EIIA_1"/>
    <property type="match status" value="1"/>
</dbReference>
<keyword evidence="4" id="KW-0808">Transferase</keyword>
<comment type="caution">
    <text evidence="8">The sequence shown here is derived from an EMBL/GenBank/DDBJ whole genome shotgun (WGS) entry which is preliminary data.</text>
</comment>
<keyword evidence="9" id="KW-1185">Reference proteome</keyword>